<name>A0A1M4SFT7_9BURK</name>
<evidence type="ECO:0000256" key="8">
    <source>
        <dbReference type="SAM" id="MobiDB-lite"/>
    </source>
</evidence>
<keyword evidence="2 7" id="KW-0540">Nuclease</keyword>
<dbReference type="SUPFAM" id="SSF55486">
    <property type="entry name" value="Metalloproteases ('zincins'), catalytic domain"/>
    <property type="match status" value="1"/>
</dbReference>
<comment type="function">
    <text evidence="7">Single strand-specific metallo-endoribonuclease involved in late-stage 70S ribosome quality control and in maturation of the 3' terminus of the 16S rRNA.</text>
</comment>
<comment type="subcellular location">
    <subcellularLocation>
        <location evidence="7">Cytoplasm</location>
    </subcellularLocation>
</comment>
<accession>A0A1M4SFT7</accession>
<dbReference type="EMBL" id="FQUZ01000001">
    <property type="protein sequence ID" value="SHE31093.1"/>
    <property type="molecule type" value="Genomic_DNA"/>
</dbReference>
<keyword evidence="7" id="KW-0963">Cytoplasm</keyword>
<dbReference type="Gene3D" id="3.40.390.30">
    <property type="entry name" value="Metalloproteases ('zincins'), catalytic domain"/>
    <property type="match status" value="1"/>
</dbReference>
<dbReference type="InterPro" id="IPR020549">
    <property type="entry name" value="YbeY_CS"/>
</dbReference>
<evidence type="ECO:0000256" key="2">
    <source>
        <dbReference type="ARBA" id="ARBA00022722"/>
    </source>
</evidence>
<feature type="binding site" evidence="7">
    <location>
        <position position="148"/>
    </location>
    <ligand>
        <name>Zn(2+)</name>
        <dbReference type="ChEBI" id="CHEBI:29105"/>
        <note>catalytic</note>
    </ligand>
</feature>
<dbReference type="InterPro" id="IPR023091">
    <property type="entry name" value="MetalPrtase_cat_dom_sf_prd"/>
</dbReference>
<feature type="binding site" evidence="7">
    <location>
        <position position="154"/>
    </location>
    <ligand>
        <name>Zn(2+)</name>
        <dbReference type="ChEBI" id="CHEBI:29105"/>
        <note>catalytic</note>
    </ligand>
</feature>
<organism evidence="9 10">
    <name type="scientific">Lampropedia hyalina DSM 16112</name>
    <dbReference type="NCBI Taxonomy" id="1122156"/>
    <lineage>
        <taxon>Bacteria</taxon>
        <taxon>Pseudomonadati</taxon>
        <taxon>Pseudomonadota</taxon>
        <taxon>Betaproteobacteria</taxon>
        <taxon>Burkholderiales</taxon>
        <taxon>Comamonadaceae</taxon>
        <taxon>Lampropedia</taxon>
    </lineage>
</organism>
<dbReference type="PROSITE" id="PS01306">
    <property type="entry name" value="UPF0054"/>
    <property type="match status" value="1"/>
</dbReference>
<keyword evidence="5 7" id="KW-0378">Hydrolase</keyword>
<dbReference type="GO" id="GO:0008270">
    <property type="term" value="F:zinc ion binding"/>
    <property type="evidence" value="ECO:0007669"/>
    <property type="project" value="UniProtKB-UniRule"/>
</dbReference>
<evidence type="ECO:0000313" key="9">
    <source>
        <dbReference type="EMBL" id="SHE31093.1"/>
    </source>
</evidence>
<protein>
    <recommendedName>
        <fullName evidence="7">Endoribonuclease YbeY</fullName>
        <ecNumber evidence="7">3.1.-.-</ecNumber>
    </recommendedName>
</protein>
<dbReference type="Proteomes" id="UP000184327">
    <property type="component" value="Unassembled WGS sequence"/>
</dbReference>
<keyword evidence="6 7" id="KW-0862">Zinc</keyword>
<sequence>MPTPLRIQTAPHERDRLPHPPLTHTTRKEPVMAMPALSLSLQFSTLTDAATHRAALPRHQVARWIRHALERDAEITVRIVDTEEGHQLNHQFRHKDYATNVLTFDYSTEPVVMADLVLCAPVIAREAQEQHKSLQAHYAHMLVHGTLHAQGWDHETSEADAQEMEAREIQILAGLGFDNPYE</sequence>
<reference evidence="9 10" key="1">
    <citation type="submission" date="2016-11" db="EMBL/GenBank/DDBJ databases">
        <authorList>
            <person name="Jaros S."/>
            <person name="Januszkiewicz K."/>
            <person name="Wedrychowicz H."/>
        </authorList>
    </citation>
    <scope>NUCLEOTIDE SEQUENCE [LARGE SCALE GENOMIC DNA]</scope>
    <source>
        <strain evidence="9 10">DSM 16112</strain>
    </source>
</reference>
<comment type="similarity">
    <text evidence="1 7">Belongs to the endoribonuclease YbeY family.</text>
</comment>
<evidence type="ECO:0000256" key="5">
    <source>
        <dbReference type="ARBA" id="ARBA00022801"/>
    </source>
</evidence>
<keyword evidence="4 7" id="KW-0255">Endonuclease</keyword>
<dbReference type="GO" id="GO:0004521">
    <property type="term" value="F:RNA endonuclease activity"/>
    <property type="evidence" value="ECO:0007669"/>
    <property type="project" value="UniProtKB-UniRule"/>
</dbReference>
<dbReference type="HAMAP" id="MF_00009">
    <property type="entry name" value="Endoribonucl_YbeY"/>
    <property type="match status" value="1"/>
</dbReference>
<keyword evidence="7" id="KW-0698">rRNA processing</keyword>
<evidence type="ECO:0000313" key="10">
    <source>
        <dbReference type="Proteomes" id="UP000184327"/>
    </source>
</evidence>
<dbReference type="GO" id="GO:0005737">
    <property type="term" value="C:cytoplasm"/>
    <property type="evidence" value="ECO:0007669"/>
    <property type="project" value="UniProtKB-SubCell"/>
</dbReference>
<dbReference type="PANTHER" id="PTHR46986">
    <property type="entry name" value="ENDORIBONUCLEASE YBEY, CHLOROPLASTIC"/>
    <property type="match status" value="1"/>
</dbReference>
<dbReference type="Pfam" id="PF02130">
    <property type="entry name" value="YbeY"/>
    <property type="match status" value="1"/>
</dbReference>
<comment type="cofactor">
    <cofactor evidence="7">
        <name>Zn(2+)</name>
        <dbReference type="ChEBI" id="CHEBI:29105"/>
    </cofactor>
    <text evidence="7">Binds 1 zinc ion.</text>
</comment>
<evidence type="ECO:0000256" key="1">
    <source>
        <dbReference type="ARBA" id="ARBA00010875"/>
    </source>
</evidence>
<keyword evidence="3 7" id="KW-0479">Metal-binding</keyword>
<dbReference type="AlphaFoldDB" id="A0A1M4SFT7"/>
<dbReference type="EC" id="3.1.-.-" evidence="7"/>
<evidence type="ECO:0000256" key="7">
    <source>
        <dbReference type="HAMAP-Rule" id="MF_00009"/>
    </source>
</evidence>
<dbReference type="PANTHER" id="PTHR46986:SF1">
    <property type="entry name" value="ENDORIBONUCLEASE YBEY, CHLOROPLASTIC"/>
    <property type="match status" value="1"/>
</dbReference>
<dbReference type="InterPro" id="IPR002036">
    <property type="entry name" value="YbeY"/>
</dbReference>
<evidence type="ECO:0000256" key="3">
    <source>
        <dbReference type="ARBA" id="ARBA00022723"/>
    </source>
</evidence>
<dbReference type="GO" id="GO:0006364">
    <property type="term" value="P:rRNA processing"/>
    <property type="evidence" value="ECO:0007669"/>
    <property type="project" value="UniProtKB-UniRule"/>
</dbReference>
<dbReference type="STRING" id="1122156.SAMN02745117_00105"/>
<keyword evidence="10" id="KW-1185">Reference proteome</keyword>
<proteinExistence type="inferred from homology"/>
<feature type="region of interest" description="Disordered" evidence="8">
    <location>
        <begin position="1"/>
        <end position="26"/>
    </location>
</feature>
<evidence type="ECO:0000256" key="6">
    <source>
        <dbReference type="ARBA" id="ARBA00022833"/>
    </source>
</evidence>
<feature type="binding site" evidence="7">
    <location>
        <position position="144"/>
    </location>
    <ligand>
        <name>Zn(2+)</name>
        <dbReference type="ChEBI" id="CHEBI:29105"/>
        <note>catalytic</note>
    </ligand>
</feature>
<dbReference type="GO" id="GO:0004222">
    <property type="term" value="F:metalloendopeptidase activity"/>
    <property type="evidence" value="ECO:0007669"/>
    <property type="project" value="InterPro"/>
</dbReference>
<keyword evidence="7" id="KW-0690">Ribosome biogenesis</keyword>
<dbReference type="NCBIfam" id="TIGR00043">
    <property type="entry name" value="rRNA maturation RNase YbeY"/>
    <property type="match status" value="1"/>
</dbReference>
<evidence type="ECO:0000256" key="4">
    <source>
        <dbReference type="ARBA" id="ARBA00022759"/>
    </source>
</evidence>
<gene>
    <name evidence="7" type="primary">ybeY</name>
    <name evidence="9" type="ORF">SAMN02745117_00105</name>
</gene>